<sequence length="205" mass="20354">MVRVSTLLFAASLAAAQTSTVVTLFIPLAGDTQTIVGSVIAANPTATTYSIGCPPGTDSNDCGWATGVKVINGPKTAALDVSGEDSYGSAKFGCDLAPETVVCSGKIDRVTTTEEWKNTIPSNELSEFWTPITITAGLEKLAAGATGTGVSGFTTVTSTGSAGGAKETGKEESASTSTSTGGMAMVTGMPGVVVGAAALVGAMMI</sequence>
<name>A0AAN7BNW4_9PEZI</name>
<evidence type="ECO:0008006" key="5">
    <source>
        <dbReference type="Google" id="ProtNLM"/>
    </source>
</evidence>
<comment type="caution">
    <text evidence="3">The sequence shown here is derived from an EMBL/GenBank/DDBJ whole genome shotgun (WGS) entry which is preliminary data.</text>
</comment>
<dbReference type="AlphaFoldDB" id="A0AAN7BNW4"/>
<feature type="signal peptide" evidence="2">
    <location>
        <begin position="1"/>
        <end position="16"/>
    </location>
</feature>
<evidence type="ECO:0000256" key="1">
    <source>
        <dbReference type="SAM" id="MobiDB-lite"/>
    </source>
</evidence>
<accession>A0AAN7BNW4</accession>
<feature type="region of interest" description="Disordered" evidence="1">
    <location>
        <begin position="158"/>
        <end position="182"/>
    </location>
</feature>
<gene>
    <name evidence="3" type="ORF">QBC38DRAFT_479677</name>
</gene>
<reference evidence="3" key="1">
    <citation type="journal article" date="2023" name="Mol. Phylogenet. Evol.">
        <title>Genome-scale phylogeny and comparative genomics of the fungal order Sordariales.</title>
        <authorList>
            <person name="Hensen N."/>
            <person name="Bonometti L."/>
            <person name="Westerberg I."/>
            <person name="Brannstrom I.O."/>
            <person name="Guillou S."/>
            <person name="Cros-Aarteil S."/>
            <person name="Calhoun S."/>
            <person name="Haridas S."/>
            <person name="Kuo A."/>
            <person name="Mondo S."/>
            <person name="Pangilinan J."/>
            <person name="Riley R."/>
            <person name="LaButti K."/>
            <person name="Andreopoulos B."/>
            <person name="Lipzen A."/>
            <person name="Chen C."/>
            <person name="Yan M."/>
            <person name="Daum C."/>
            <person name="Ng V."/>
            <person name="Clum A."/>
            <person name="Steindorff A."/>
            <person name="Ohm R.A."/>
            <person name="Martin F."/>
            <person name="Silar P."/>
            <person name="Natvig D.O."/>
            <person name="Lalanne C."/>
            <person name="Gautier V."/>
            <person name="Ament-Velasquez S.L."/>
            <person name="Kruys A."/>
            <person name="Hutchinson M.I."/>
            <person name="Powell A.J."/>
            <person name="Barry K."/>
            <person name="Miller A.N."/>
            <person name="Grigoriev I.V."/>
            <person name="Debuchy R."/>
            <person name="Gladieux P."/>
            <person name="Hiltunen Thoren M."/>
            <person name="Johannesson H."/>
        </authorList>
    </citation>
    <scope>NUCLEOTIDE SEQUENCE</scope>
    <source>
        <strain evidence="3">CBS 990.96</strain>
    </source>
</reference>
<dbReference type="PANTHER" id="PTHR40640">
    <property type="entry name" value="ANCHORED GLYCOPROTEIN, PUTATIVE (AFU_ORTHOLOGUE AFUA_8G04860)-RELATED"/>
    <property type="match status" value="1"/>
</dbReference>
<dbReference type="Proteomes" id="UP001301958">
    <property type="component" value="Unassembled WGS sequence"/>
</dbReference>
<organism evidence="3 4">
    <name type="scientific">Podospora fimiseda</name>
    <dbReference type="NCBI Taxonomy" id="252190"/>
    <lineage>
        <taxon>Eukaryota</taxon>
        <taxon>Fungi</taxon>
        <taxon>Dikarya</taxon>
        <taxon>Ascomycota</taxon>
        <taxon>Pezizomycotina</taxon>
        <taxon>Sordariomycetes</taxon>
        <taxon>Sordariomycetidae</taxon>
        <taxon>Sordariales</taxon>
        <taxon>Podosporaceae</taxon>
        <taxon>Podospora</taxon>
    </lineage>
</organism>
<evidence type="ECO:0000256" key="2">
    <source>
        <dbReference type="SAM" id="SignalP"/>
    </source>
</evidence>
<feature type="chain" id="PRO_5042927042" description="GPI anchored protein" evidence="2">
    <location>
        <begin position="17"/>
        <end position="205"/>
    </location>
</feature>
<reference evidence="3" key="2">
    <citation type="submission" date="2023-05" db="EMBL/GenBank/DDBJ databases">
        <authorList>
            <consortium name="Lawrence Berkeley National Laboratory"/>
            <person name="Steindorff A."/>
            <person name="Hensen N."/>
            <person name="Bonometti L."/>
            <person name="Westerberg I."/>
            <person name="Brannstrom I.O."/>
            <person name="Guillou S."/>
            <person name="Cros-Aarteil S."/>
            <person name="Calhoun S."/>
            <person name="Haridas S."/>
            <person name="Kuo A."/>
            <person name="Mondo S."/>
            <person name="Pangilinan J."/>
            <person name="Riley R."/>
            <person name="Labutti K."/>
            <person name="Andreopoulos B."/>
            <person name="Lipzen A."/>
            <person name="Chen C."/>
            <person name="Yanf M."/>
            <person name="Daum C."/>
            <person name="Ng V."/>
            <person name="Clum A."/>
            <person name="Ohm R."/>
            <person name="Martin F."/>
            <person name="Silar P."/>
            <person name="Natvig D."/>
            <person name="Lalanne C."/>
            <person name="Gautier V."/>
            <person name="Ament-Velasquez S.L."/>
            <person name="Kruys A."/>
            <person name="Hutchinson M.I."/>
            <person name="Powell A.J."/>
            <person name="Barry K."/>
            <person name="Miller A.N."/>
            <person name="Grigoriev I.V."/>
            <person name="Debuchy R."/>
            <person name="Gladieux P."/>
            <person name="Thoren M.H."/>
            <person name="Johannesson H."/>
        </authorList>
    </citation>
    <scope>NUCLEOTIDE SEQUENCE</scope>
    <source>
        <strain evidence="3">CBS 990.96</strain>
    </source>
</reference>
<keyword evidence="2" id="KW-0732">Signal</keyword>
<evidence type="ECO:0000313" key="4">
    <source>
        <dbReference type="Proteomes" id="UP001301958"/>
    </source>
</evidence>
<dbReference type="PANTHER" id="PTHR40640:SF1">
    <property type="entry name" value="ANCHORED GLYCOPROTEIN, PUTATIVE (AFU_ORTHOLOGUE AFUA_8G04860)-RELATED"/>
    <property type="match status" value="1"/>
</dbReference>
<dbReference type="EMBL" id="MU865342">
    <property type="protein sequence ID" value="KAK4226796.1"/>
    <property type="molecule type" value="Genomic_DNA"/>
</dbReference>
<proteinExistence type="predicted"/>
<evidence type="ECO:0000313" key="3">
    <source>
        <dbReference type="EMBL" id="KAK4226796.1"/>
    </source>
</evidence>
<keyword evidence="4" id="KW-1185">Reference proteome</keyword>
<protein>
    <recommendedName>
        <fullName evidence="5">GPI anchored protein</fullName>
    </recommendedName>
</protein>